<dbReference type="GO" id="GO:0016887">
    <property type="term" value="F:ATP hydrolysis activity"/>
    <property type="evidence" value="ECO:0007669"/>
    <property type="project" value="InterPro"/>
</dbReference>
<dbReference type="CDD" id="cd00267">
    <property type="entry name" value="ABC_ATPase"/>
    <property type="match status" value="1"/>
</dbReference>
<dbReference type="RefSeq" id="WP_081225749.1">
    <property type="nucleotide sequence ID" value="NC_008314.1"/>
</dbReference>
<gene>
    <name evidence="2" type="ORF">E6A55_31245</name>
</gene>
<evidence type="ECO:0000313" key="3">
    <source>
        <dbReference type="Proteomes" id="UP000296079"/>
    </source>
</evidence>
<dbReference type="PANTHER" id="PTHR43581">
    <property type="entry name" value="ATP/GTP PHOSPHATASE"/>
    <property type="match status" value="1"/>
</dbReference>
<dbReference type="Gene3D" id="3.40.50.300">
    <property type="entry name" value="P-loop containing nucleotide triphosphate hydrolases"/>
    <property type="match status" value="2"/>
</dbReference>
<protein>
    <submittedName>
        <fullName evidence="2">DUF2813 domain-containing protein</fullName>
    </submittedName>
</protein>
<dbReference type="SMART" id="SM00382">
    <property type="entry name" value="AAA"/>
    <property type="match status" value="1"/>
</dbReference>
<dbReference type="GO" id="GO:0005524">
    <property type="term" value="F:ATP binding"/>
    <property type="evidence" value="ECO:0007669"/>
    <property type="project" value="InterPro"/>
</dbReference>
<dbReference type="EMBL" id="CP039288">
    <property type="protein sequence ID" value="QCC04942.1"/>
    <property type="molecule type" value="Genomic_DNA"/>
</dbReference>
<evidence type="ECO:0000313" key="2">
    <source>
        <dbReference type="EMBL" id="QCC04942.1"/>
    </source>
</evidence>
<dbReference type="InterPro" id="IPR027417">
    <property type="entry name" value="P-loop_NTPase"/>
</dbReference>
<feature type="domain" description="AAA+ ATPase" evidence="1">
    <location>
        <begin position="21"/>
        <end position="318"/>
    </location>
</feature>
<dbReference type="PANTHER" id="PTHR43581:SF4">
    <property type="entry name" value="ATP_GTP PHOSPHATASE"/>
    <property type="match status" value="1"/>
</dbReference>
<sequence length="603" mass="65039">MRLEAVEVLGFKRLQKIELLTPSMTVLVGGNNSGKSSLLQAIHFAVTVLQSARLSADGGKPMNTLGFDQFIYKPTGDLIQLNHGTPITSKTGPEFTFTYTDAGAAEHLEFQLKLRRGKNANIAITFEDESTFFIRAANRSQPFSVFVPGLAGVPLREELRTPSVVANGIAQGDSNIYLRNVLYRICKDDAKLMRFHEVIASVFPGLTISTAFDPEAHLYIDISVHLDGRTVPLEMVGTGALQAIQLVAYVTAYDPALLLLDEPDAHLHPSNQKLLALTLQKIAEAGSTKVILATHSRHMFDALARDEATQIIWLKDGGKQEGAERNNLSVLLDLGALDSFELVHAGQKRIVVLTEDTKVARLEIFLRANGLNDADYFLQPLHGVNNLAAAVPIADYFTRQGDNTHVLVHRDGDGMTDAEKTWWLENESKKLPDRTTAFITPFTDIEHTFCRPAHISAVYGIPEADSEAMMAAIIAANQALLAAEFAQKRVSLKDTTLKRMKDASSATDMLAGGLKFEHIKGKRLMALVQTALQQAGHNPMRLTSTPSAALVYAPLRDKIAAIKAAVAAAEAAAQAAAPEAAAGAVAEVAAAGEAAAAGEVVQQ</sequence>
<dbReference type="InterPro" id="IPR003959">
    <property type="entry name" value="ATPase_AAA_core"/>
</dbReference>
<evidence type="ECO:0000259" key="1">
    <source>
        <dbReference type="SMART" id="SM00382"/>
    </source>
</evidence>
<name>A0AAF1D4K1_CUPNH</name>
<dbReference type="InterPro" id="IPR003593">
    <property type="entry name" value="AAA+_ATPase"/>
</dbReference>
<proteinExistence type="predicted"/>
<accession>A0AAF1D4K1</accession>
<dbReference type="InterPro" id="IPR051396">
    <property type="entry name" value="Bact_Antivir_Def_Nuclease"/>
</dbReference>
<reference evidence="2 3" key="1">
    <citation type="submission" date="2019-04" db="EMBL/GenBank/DDBJ databases">
        <title>Long-read de novo sequencing of Cupriavidus necator H16.</title>
        <authorList>
            <person name="Little G.T."/>
            <person name="Ehsaan M."/>
            <person name="Arenas-Lopez C."/>
            <person name="Jawed K."/>
            <person name="Winzer K."/>
            <person name="Kovacs K."/>
            <person name="Malys N."/>
            <person name="Minton N.P."/>
        </authorList>
    </citation>
    <scope>NUCLEOTIDE SEQUENCE [LARGE SCALE GENOMIC DNA]</scope>
    <source>
        <strain evidence="2 3">H16</strain>
    </source>
</reference>
<dbReference type="SUPFAM" id="SSF52540">
    <property type="entry name" value="P-loop containing nucleoside triphosphate hydrolases"/>
    <property type="match status" value="1"/>
</dbReference>
<dbReference type="Proteomes" id="UP000296079">
    <property type="component" value="Chromosome 2"/>
</dbReference>
<dbReference type="Pfam" id="PF13304">
    <property type="entry name" value="AAA_21"/>
    <property type="match status" value="1"/>
</dbReference>
<organism evidence="2 3">
    <name type="scientific">Cupriavidus necator (strain ATCC 17699 / DSM 428 / KCTC 22496 / NCIMB 10442 / H16 / Stanier 337)</name>
    <name type="common">Ralstonia eutropha</name>
    <dbReference type="NCBI Taxonomy" id="381666"/>
    <lineage>
        <taxon>Bacteria</taxon>
        <taxon>Pseudomonadati</taxon>
        <taxon>Pseudomonadota</taxon>
        <taxon>Betaproteobacteria</taxon>
        <taxon>Burkholderiales</taxon>
        <taxon>Burkholderiaceae</taxon>
        <taxon>Cupriavidus</taxon>
    </lineage>
</organism>
<dbReference type="AlphaFoldDB" id="A0AAF1D4K1"/>